<dbReference type="Proteomes" id="UP001195483">
    <property type="component" value="Unassembled WGS sequence"/>
</dbReference>
<evidence type="ECO:0000313" key="1">
    <source>
        <dbReference type="EMBL" id="KAK3610509.1"/>
    </source>
</evidence>
<reference evidence="1" key="3">
    <citation type="submission" date="2023-05" db="EMBL/GenBank/DDBJ databases">
        <authorList>
            <person name="Smith C.H."/>
        </authorList>
    </citation>
    <scope>NUCLEOTIDE SEQUENCE</scope>
    <source>
        <strain evidence="1">CHS0354</strain>
        <tissue evidence="1">Mantle</tissue>
    </source>
</reference>
<comment type="caution">
    <text evidence="1">The sequence shown here is derived from an EMBL/GenBank/DDBJ whole genome shotgun (WGS) entry which is preliminary data.</text>
</comment>
<organism evidence="1 2">
    <name type="scientific">Potamilus streckersoni</name>
    <dbReference type="NCBI Taxonomy" id="2493646"/>
    <lineage>
        <taxon>Eukaryota</taxon>
        <taxon>Metazoa</taxon>
        <taxon>Spiralia</taxon>
        <taxon>Lophotrochozoa</taxon>
        <taxon>Mollusca</taxon>
        <taxon>Bivalvia</taxon>
        <taxon>Autobranchia</taxon>
        <taxon>Heteroconchia</taxon>
        <taxon>Palaeoheterodonta</taxon>
        <taxon>Unionida</taxon>
        <taxon>Unionoidea</taxon>
        <taxon>Unionidae</taxon>
        <taxon>Ambleminae</taxon>
        <taxon>Lampsilini</taxon>
        <taxon>Potamilus</taxon>
    </lineage>
</organism>
<gene>
    <name evidence="1" type="ORF">CHS0354_008937</name>
</gene>
<reference evidence="1" key="2">
    <citation type="journal article" date="2021" name="Genome Biol. Evol.">
        <title>Developing a high-quality reference genome for a parasitic bivalve with doubly uniparental inheritance (Bivalvia: Unionida).</title>
        <authorList>
            <person name="Smith C.H."/>
        </authorList>
    </citation>
    <scope>NUCLEOTIDE SEQUENCE</scope>
    <source>
        <strain evidence="1">CHS0354</strain>
        <tissue evidence="1">Mantle</tissue>
    </source>
</reference>
<reference evidence="1" key="1">
    <citation type="journal article" date="2021" name="Genome Biol. Evol.">
        <title>A High-Quality Reference Genome for a Parasitic Bivalve with Doubly Uniparental Inheritance (Bivalvia: Unionida).</title>
        <authorList>
            <person name="Smith C.H."/>
        </authorList>
    </citation>
    <scope>NUCLEOTIDE SEQUENCE</scope>
    <source>
        <strain evidence="1">CHS0354</strain>
    </source>
</reference>
<dbReference type="AlphaFoldDB" id="A0AAE0THJ5"/>
<dbReference type="EMBL" id="JAEAOA010000587">
    <property type="protein sequence ID" value="KAK3610509.1"/>
    <property type="molecule type" value="Genomic_DNA"/>
</dbReference>
<protein>
    <submittedName>
        <fullName evidence="1">Uncharacterized protein</fullName>
    </submittedName>
</protein>
<evidence type="ECO:0000313" key="2">
    <source>
        <dbReference type="Proteomes" id="UP001195483"/>
    </source>
</evidence>
<proteinExistence type="predicted"/>
<keyword evidence="2" id="KW-1185">Reference proteome</keyword>
<name>A0AAE0THJ5_9BIVA</name>
<sequence length="85" mass="10003">MNFEKPDSVSWALRQTQKKDSNEKFTVHHVEKGISNNVTMVPNIRKSNGSRRSDKKYLSDEPVIVDDHLYTKDLEIRHSNENKKY</sequence>
<accession>A0AAE0THJ5</accession>